<dbReference type="Gene3D" id="1.10.260.40">
    <property type="entry name" value="lambda repressor-like DNA-binding domains"/>
    <property type="match status" value="1"/>
</dbReference>
<proteinExistence type="predicted"/>
<dbReference type="EMBL" id="JAUYVI010000006">
    <property type="protein sequence ID" value="MDQ7249857.1"/>
    <property type="molecule type" value="Genomic_DNA"/>
</dbReference>
<evidence type="ECO:0000259" key="1">
    <source>
        <dbReference type="Pfam" id="PF13443"/>
    </source>
</evidence>
<accession>A0ABU0YQ57</accession>
<feature type="domain" description="HTH cro/C1-type" evidence="1">
    <location>
        <begin position="47"/>
        <end position="96"/>
    </location>
</feature>
<evidence type="ECO:0000313" key="3">
    <source>
        <dbReference type="Proteomes" id="UP001230156"/>
    </source>
</evidence>
<dbReference type="InterPro" id="IPR010982">
    <property type="entry name" value="Lambda_DNA-bd_dom_sf"/>
</dbReference>
<dbReference type="SUPFAM" id="SSF47413">
    <property type="entry name" value="lambda repressor-like DNA-binding domains"/>
    <property type="match status" value="1"/>
</dbReference>
<gene>
    <name evidence="2" type="ORF">Q8A70_19365</name>
</gene>
<dbReference type="Proteomes" id="UP001230156">
    <property type="component" value="Unassembled WGS sequence"/>
</dbReference>
<evidence type="ECO:0000313" key="2">
    <source>
        <dbReference type="EMBL" id="MDQ7249857.1"/>
    </source>
</evidence>
<comment type="caution">
    <text evidence="2">The sequence shown here is derived from an EMBL/GenBank/DDBJ whole genome shotgun (WGS) entry which is preliminary data.</text>
</comment>
<dbReference type="Pfam" id="PF13443">
    <property type="entry name" value="HTH_26"/>
    <property type="match status" value="1"/>
</dbReference>
<dbReference type="InterPro" id="IPR001387">
    <property type="entry name" value="Cro/C1-type_HTH"/>
</dbReference>
<sequence>MTRKKKLTGIRKAVVNQGSSFESFLEEEGLLDAVDEAAVKRVLTWQIEQEMAAKRIGKSELARRMETSRTQVDRLLDPRNTGVSLHTMHRAASVLGKRLQIVLDEPDAA</sequence>
<organism evidence="2 3">
    <name type="scientific">Dongia sedimenti</name>
    <dbReference type="NCBI Taxonomy" id="3064282"/>
    <lineage>
        <taxon>Bacteria</taxon>
        <taxon>Pseudomonadati</taxon>
        <taxon>Pseudomonadota</taxon>
        <taxon>Alphaproteobacteria</taxon>
        <taxon>Rhodospirillales</taxon>
        <taxon>Dongiaceae</taxon>
        <taxon>Dongia</taxon>
    </lineage>
</organism>
<name>A0ABU0YQ57_9PROT</name>
<reference evidence="3" key="1">
    <citation type="submission" date="2023-08" db="EMBL/GenBank/DDBJ databases">
        <title>Rhodospirillaceae gen. nov., a novel taxon isolated from the Yangtze River Yuezi River estuary sludge.</title>
        <authorList>
            <person name="Ruan L."/>
        </authorList>
    </citation>
    <scope>NUCLEOTIDE SEQUENCE [LARGE SCALE GENOMIC DNA]</scope>
    <source>
        <strain evidence="3">R-7</strain>
    </source>
</reference>
<protein>
    <submittedName>
        <fullName evidence="2">Helix-turn-helix transcriptional regulator</fullName>
    </submittedName>
</protein>
<dbReference type="RefSeq" id="WP_379958340.1">
    <property type="nucleotide sequence ID" value="NZ_JAUYVI010000006.1"/>
</dbReference>
<keyword evidence="3" id="KW-1185">Reference proteome</keyword>